<accession>V4S4K5</accession>
<keyword evidence="3" id="KW-1185">Reference proteome</keyword>
<dbReference type="EMBL" id="KI537036">
    <property type="protein sequence ID" value="ESR33725.1"/>
    <property type="molecule type" value="Genomic_DNA"/>
</dbReference>
<dbReference type="Proteomes" id="UP000030687">
    <property type="component" value="Unassembled WGS sequence"/>
</dbReference>
<feature type="compositionally biased region" description="Basic residues" evidence="1">
    <location>
        <begin position="76"/>
        <end position="86"/>
    </location>
</feature>
<feature type="region of interest" description="Disordered" evidence="1">
    <location>
        <begin position="56"/>
        <end position="86"/>
    </location>
</feature>
<reference evidence="2 3" key="1">
    <citation type="submission" date="2013-10" db="EMBL/GenBank/DDBJ databases">
        <authorList>
            <consortium name="International Citrus Genome Consortium"/>
            <person name="Jenkins J."/>
            <person name="Schmutz J."/>
            <person name="Prochnik S."/>
            <person name="Rokhsar D."/>
            <person name="Gmitter F."/>
            <person name="Ollitrault P."/>
            <person name="Machado M."/>
            <person name="Talon M."/>
            <person name="Wincker P."/>
            <person name="Jaillon O."/>
            <person name="Morgante M."/>
        </authorList>
    </citation>
    <scope>NUCLEOTIDE SEQUENCE</scope>
    <source>
        <strain evidence="3">cv. Clemenules</strain>
    </source>
</reference>
<dbReference type="KEGG" id="cic:CICLE_v10006335mg"/>
<name>V4S4K5_CITCL</name>
<dbReference type="Gramene" id="ESR33725">
    <property type="protein sequence ID" value="ESR33725"/>
    <property type="gene ID" value="CICLE_v10006335mg"/>
</dbReference>
<sequence length="86" mass="9631">MPFISLVQGWPNQPTIIELENLLSNQEAIHKQAANNNNNSTSQVEDVLYTKDQAKNNYSSKQPLGDQFRTEGQSKGKSKGCYRCGK</sequence>
<dbReference type="InParanoid" id="V4S4K5"/>
<dbReference type="AlphaFoldDB" id="V4S4K5"/>
<evidence type="ECO:0000256" key="1">
    <source>
        <dbReference type="SAM" id="MobiDB-lite"/>
    </source>
</evidence>
<gene>
    <name evidence="2" type="ORF">CICLE_v10006335mg</name>
</gene>
<evidence type="ECO:0000313" key="2">
    <source>
        <dbReference type="EMBL" id="ESR33725.1"/>
    </source>
</evidence>
<proteinExistence type="predicted"/>
<protein>
    <recommendedName>
        <fullName evidence="4">CCHC-type domain-containing protein</fullName>
    </recommendedName>
</protein>
<evidence type="ECO:0008006" key="4">
    <source>
        <dbReference type="Google" id="ProtNLM"/>
    </source>
</evidence>
<evidence type="ECO:0000313" key="3">
    <source>
        <dbReference type="Proteomes" id="UP000030687"/>
    </source>
</evidence>
<organism evidence="2 3">
    <name type="scientific">Citrus clementina</name>
    <name type="common">Clementine</name>
    <name type="synonym">Citrus deliciosa x Citrus sinensis</name>
    <dbReference type="NCBI Taxonomy" id="85681"/>
    <lineage>
        <taxon>Eukaryota</taxon>
        <taxon>Viridiplantae</taxon>
        <taxon>Streptophyta</taxon>
        <taxon>Embryophyta</taxon>
        <taxon>Tracheophyta</taxon>
        <taxon>Spermatophyta</taxon>
        <taxon>Magnoliopsida</taxon>
        <taxon>eudicotyledons</taxon>
        <taxon>Gunneridae</taxon>
        <taxon>Pentapetalae</taxon>
        <taxon>rosids</taxon>
        <taxon>malvids</taxon>
        <taxon>Sapindales</taxon>
        <taxon>Rutaceae</taxon>
        <taxon>Aurantioideae</taxon>
        <taxon>Citrus</taxon>
    </lineage>
</organism>